<keyword evidence="1" id="KW-1133">Transmembrane helix</keyword>
<dbReference type="GeneID" id="10510180"/>
<evidence type="ECO:0000313" key="2">
    <source>
        <dbReference type="EMBL" id="EGC39249.1"/>
    </source>
</evidence>
<dbReference type="Proteomes" id="UP000001064">
    <property type="component" value="Unassembled WGS sequence"/>
</dbReference>
<dbReference type="KEGG" id="dpp:DICPUDRAFT_27344"/>
<reference evidence="3" key="1">
    <citation type="journal article" date="2011" name="Genome Biol.">
        <title>Comparative genomics of the social amoebae Dictyostelium discoideum and Dictyostelium purpureum.</title>
        <authorList>
            <consortium name="US DOE Joint Genome Institute (JGI-PGF)"/>
            <person name="Sucgang R."/>
            <person name="Kuo A."/>
            <person name="Tian X."/>
            <person name="Salerno W."/>
            <person name="Parikh A."/>
            <person name="Feasley C.L."/>
            <person name="Dalin E."/>
            <person name="Tu H."/>
            <person name="Huang E."/>
            <person name="Barry K."/>
            <person name="Lindquist E."/>
            <person name="Shapiro H."/>
            <person name="Bruce D."/>
            <person name="Schmutz J."/>
            <person name="Salamov A."/>
            <person name="Fey P."/>
            <person name="Gaudet P."/>
            <person name="Anjard C."/>
            <person name="Babu M.M."/>
            <person name="Basu S."/>
            <person name="Bushmanova Y."/>
            <person name="van der Wel H."/>
            <person name="Katoh-Kurasawa M."/>
            <person name="Dinh C."/>
            <person name="Coutinho P.M."/>
            <person name="Saito T."/>
            <person name="Elias M."/>
            <person name="Schaap P."/>
            <person name="Kay R.R."/>
            <person name="Henrissat B."/>
            <person name="Eichinger L."/>
            <person name="Rivero F."/>
            <person name="Putnam N.H."/>
            <person name="West C.M."/>
            <person name="Loomis W.F."/>
            <person name="Chisholm R.L."/>
            <person name="Shaulsky G."/>
            <person name="Strassmann J.E."/>
            <person name="Queller D.C."/>
            <person name="Kuspa A."/>
            <person name="Grigoriev I.V."/>
        </authorList>
    </citation>
    <scope>NUCLEOTIDE SEQUENCE [LARGE SCALE GENOMIC DNA]</scope>
    <source>
        <strain evidence="3">QSDP1</strain>
    </source>
</reference>
<evidence type="ECO:0000256" key="1">
    <source>
        <dbReference type="SAM" id="Phobius"/>
    </source>
</evidence>
<dbReference type="OrthoDB" id="10526725at2759"/>
<keyword evidence="1" id="KW-0812">Transmembrane</keyword>
<gene>
    <name evidence="2" type="ORF">DICPUDRAFT_27344</name>
</gene>
<evidence type="ECO:0000313" key="3">
    <source>
        <dbReference type="Proteomes" id="UP000001064"/>
    </source>
</evidence>
<dbReference type="eggNOG" id="ENOG502RIQ4">
    <property type="taxonomic scope" value="Eukaryota"/>
</dbReference>
<protein>
    <submittedName>
        <fullName evidence="2">Uncharacterized protein</fullName>
    </submittedName>
</protein>
<keyword evidence="1" id="KW-0472">Membrane</keyword>
<organism evidence="2 3">
    <name type="scientific">Dictyostelium purpureum</name>
    <name type="common">Slime mold</name>
    <dbReference type="NCBI Taxonomy" id="5786"/>
    <lineage>
        <taxon>Eukaryota</taxon>
        <taxon>Amoebozoa</taxon>
        <taxon>Evosea</taxon>
        <taxon>Eumycetozoa</taxon>
        <taxon>Dictyostelia</taxon>
        <taxon>Dictyosteliales</taxon>
        <taxon>Dictyosteliaceae</taxon>
        <taxon>Dictyostelium</taxon>
    </lineage>
</organism>
<dbReference type="EMBL" id="GL870961">
    <property type="protein sequence ID" value="EGC39249.1"/>
    <property type="molecule type" value="Genomic_DNA"/>
</dbReference>
<dbReference type="VEuPathDB" id="AmoebaDB:DICPUDRAFT_27344"/>
<feature type="transmembrane region" description="Helical" evidence="1">
    <location>
        <begin position="20"/>
        <end position="39"/>
    </location>
</feature>
<keyword evidence="3" id="KW-1185">Reference proteome</keyword>
<dbReference type="AlphaFoldDB" id="F0ZA25"/>
<proteinExistence type="predicted"/>
<dbReference type="RefSeq" id="XP_003284276.1">
    <property type="nucleotide sequence ID" value="XM_003284228.1"/>
</dbReference>
<accession>F0ZA25</accession>
<sequence length="81" mass="9122">MSGAPTKIANFLHKTVVSVFALSSLAFGVYVTGATMELLEKRKIRKLEEEQFIKEFIKNMEAKDQAAKDQSATKQIEETKK</sequence>
<name>F0ZA25_DICPU</name>
<dbReference type="InParanoid" id="F0ZA25"/>